<evidence type="ECO:0000313" key="7">
    <source>
        <dbReference type="EMBL" id="MDQ0157716.1"/>
    </source>
</evidence>
<dbReference type="PIRSF" id="PIRSF038958">
    <property type="entry name" value="PG_synth_SpoVB"/>
    <property type="match status" value="1"/>
</dbReference>
<keyword evidence="2" id="KW-1003">Cell membrane</keyword>
<keyword evidence="5 6" id="KW-0472">Membrane</keyword>
<feature type="transmembrane region" description="Helical" evidence="6">
    <location>
        <begin position="293"/>
        <end position="313"/>
    </location>
</feature>
<dbReference type="PANTHER" id="PTHR30250:SF29">
    <property type="entry name" value="POLYSACCHARIDE BIOSYNTHESIS PROTEIN C-TERMINAL DOMAIN-CONTAINING PROTEIN"/>
    <property type="match status" value="1"/>
</dbReference>
<reference evidence="7 8" key="1">
    <citation type="submission" date="2023-07" db="EMBL/GenBank/DDBJ databases">
        <title>Genomic Encyclopedia of Type Strains, Phase IV (KMG-IV): sequencing the most valuable type-strain genomes for metagenomic binning, comparative biology and taxonomic classification.</title>
        <authorList>
            <person name="Goeker M."/>
        </authorList>
    </citation>
    <scope>NUCLEOTIDE SEQUENCE [LARGE SCALE GENOMIC DNA]</scope>
    <source>
        <strain evidence="7 8">DSM 23948</strain>
    </source>
</reference>
<name>A0ABT9V9S8_9BACL</name>
<sequence>MQPMNQPKELVRGALILTVAALLIKILSAIYRIPFQNIVGDVGFYIYQQVYPIYGVALVMSTTGYPVIISKLYAEQKNRSGQAGIQQLMVVSAVYLFLLGIVMFLALFLGAEWVAQRMNDPDLYLLIRVIAVVFLIFPFTALLRGYYQGTGYMVPTAFSQVGEQLARVGTILVTAYVFVNANYSMYEVGAGAVFGSVTGGLVGLLILLTFVWWKKEFRAVQIKNVHRSLPLGDAANMIKTLFIQGFAVCVSGMLLLLLQLADSLNLYSLLLSTGVDGEAAKGLKGIYDRGQPLIQLGSVVATSMSLSLVPLIASEKRRNSPAALIEKIGLALRVSMTVGLGATVGLMTIIEPTNIMLFENRDGSEVLALLSGTILLSSLIITLIAILQGLGHTLFPAFVILVGFVAKYGFNLWFVPANGVMGAASASIGALAMIMIVLFLRLYFVLGRPSVSWKFLLKVTCGAVTMFIILKGFLAISNVFYLFGNTRLMATIQALGGVLLGGLSYLFVVIRMRGFTVHELTLLPFGSKLLYLVPGKRRR</sequence>
<keyword evidence="4 6" id="KW-1133">Transmembrane helix</keyword>
<evidence type="ECO:0000256" key="3">
    <source>
        <dbReference type="ARBA" id="ARBA00022692"/>
    </source>
</evidence>
<dbReference type="InterPro" id="IPR002797">
    <property type="entry name" value="Polysacc_synth"/>
</dbReference>
<evidence type="ECO:0000256" key="2">
    <source>
        <dbReference type="ARBA" id="ARBA00022475"/>
    </source>
</evidence>
<feature type="transmembrane region" description="Helical" evidence="6">
    <location>
        <begin position="189"/>
        <end position="213"/>
    </location>
</feature>
<evidence type="ECO:0000256" key="1">
    <source>
        <dbReference type="ARBA" id="ARBA00004651"/>
    </source>
</evidence>
<accession>A0ABT9V9S8</accession>
<feature type="transmembrane region" description="Helical" evidence="6">
    <location>
        <begin position="164"/>
        <end position="183"/>
    </location>
</feature>
<keyword evidence="3 6" id="KW-0812">Transmembrane</keyword>
<feature type="transmembrane region" description="Helical" evidence="6">
    <location>
        <begin position="488"/>
        <end position="510"/>
    </location>
</feature>
<evidence type="ECO:0000256" key="6">
    <source>
        <dbReference type="SAM" id="Phobius"/>
    </source>
</evidence>
<dbReference type="PANTHER" id="PTHR30250">
    <property type="entry name" value="PST FAMILY PREDICTED COLANIC ACID TRANSPORTER"/>
    <property type="match status" value="1"/>
</dbReference>
<proteinExistence type="predicted"/>
<evidence type="ECO:0000313" key="8">
    <source>
        <dbReference type="Proteomes" id="UP001231362"/>
    </source>
</evidence>
<dbReference type="InterPro" id="IPR024923">
    <property type="entry name" value="PG_synth_SpoVB"/>
</dbReference>
<dbReference type="CDD" id="cd13124">
    <property type="entry name" value="MATE_SpoVB_like"/>
    <property type="match status" value="1"/>
</dbReference>
<dbReference type="InterPro" id="IPR050833">
    <property type="entry name" value="Poly_Biosynth_Transport"/>
</dbReference>
<feature type="transmembrane region" description="Helical" evidence="6">
    <location>
        <begin position="394"/>
        <end position="414"/>
    </location>
</feature>
<feature type="transmembrane region" description="Helical" evidence="6">
    <location>
        <begin position="420"/>
        <end position="443"/>
    </location>
</feature>
<feature type="transmembrane region" description="Helical" evidence="6">
    <location>
        <begin position="334"/>
        <end position="355"/>
    </location>
</feature>
<gene>
    <name evidence="7" type="ORF">J2S07_004063</name>
</gene>
<evidence type="ECO:0000256" key="4">
    <source>
        <dbReference type="ARBA" id="ARBA00022989"/>
    </source>
</evidence>
<protein>
    <submittedName>
        <fullName evidence="7">O-antigen/teichoic acid export membrane protein</fullName>
    </submittedName>
</protein>
<comment type="subcellular location">
    <subcellularLocation>
        <location evidence="1">Cell membrane</location>
        <topology evidence="1">Multi-pass membrane protein</topology>
    </subcellularLocation>
</comment>
<feature type="transmembrane region" description="Helical" evidence="6">
    <location>
        <begin position="12"/>
        <end position="31"/>
    </location>
</feature>
<feature type="transmembrane region" description="Helical" evidence="6">
    <location>
        <begin position="455"/>
        <end position="476"/>
    </location>
</feature>
<feature type="transmembrane region" description="Helical" evidence="6">
    <location>
        <begin position="123"/>
        <end position="143"/>
    </location>
</feature>
<organism evidence="7 8">
    <name type="scientific">Anoxybacillus andreesenii</name>
    <dbReference type="NCBI Taxonomy" id="1325932"/>
    <lineage>
        <taxon>Bacteria</taxon>
        <taxon>Bacillati</taxon>
        <taxon>Bacillota</taxon>
        <taxon>Bacilli</taxon>
        <taxon>Bacillales</taxon>
        <taxon>Anoxybacillaceae</taxon>
        <taxon>Anoxybacillus</taxon>
    </lineage>
</organism>
<dbReference type="Pfam" id="PF01943">
    <property type="entry name" value="Polysacc_synt"/>
    <property type="match status" value="1"/>
</dbReference>
<evidence type="ECO:0000256" key="5">
    <source>
        <dbReference type="ARBA" id="ARBA00023136"/>
    </source>
</evidence>
<feature type="transmembrane region" description="Helical" evidence="6">
    <location>
        <begin position="367"/>
        <end position="387"/>
    </location>
</feature>
<dbReference type="Proteomes" id="UP001231362">
    <property type="component" value="Unassembled WGS sequence"/>
</dbReference>
<feature type="transmembrane region" description="Helical" evidence="6">
    <location>
        <begin position="51"/>
        <end position="68"/>
    </location>
</feature>
<dbReference type="EMBL" id="JAUSTU010000035">
    <property type="protein sequence ID" value="MDQ0157716.1"/>
    <property type="molecule type" value="Genomic_DNA"/>
</dbReference>
<comment type="caution">
    <text evidence="7">The sequence shown here is derived from an EMBL/GenBank/DDBJ whole genome shotgun (WGS) entry which is preliminary data.</text>
</comment>
<feature type="transmembrane region" description="Helical" evidence="6">
    <location>
        <begin position="88"/>
        <end position="111"/>
    </location>
</feature>
<feature type="transmembrane region" description="Helical" evidence="6">
    <location>
        <begin position="241"/>
        <end position="261"/>
    </location>
</feature>
<keyword evidence="8" id="KW-1185">Reference proteome</keyword>